<dbReference type="EMBL" id="FNQG01000010">
    <property type="protein sequence ID" value="SEA20822.1"/>
    <property type="molecule type" value="Genomic_DNA"/>
</dbReference>
<keyword evidence="2" id="KW-0808">Transferase</keyword>
<dbReference type="Pfam" id="PF08241">
    <property type="entry name" value="Methyltransf_11"/>
    <property type="match status" value="1"/>
</dbReference>
<protein>
    <submittedName>
        <fullName evidence="2">Methyltransferase domain-containing protein</fullName>
    </submittedName>
</protein>
<dbReference type="GO" id="GO:0008757">
    <property type="term" value="F:S-adenosylmethionine-dependent methyltransferase activity"/>
    <property type="evidence" value="ECO:0007669"/>
    <property type="project" value="InterPro"/>
</dbReference>
<dbReference type="InterPro" id="IPR013216">
    <property type="entry name" value="Methyltransf_11"/>
</dbReference>
<dbReference type="OrthoDB" id="9808140at2"/>
<gene>
    <name evidence="2" type="ORF">SAMN05660648_02378</name>
</gene>
<dbReference type="Gene3D" id="3.40.50.150">
    <property type="entry name" value="Vaccinia Virus protein VP39"/>
    <property type="match status" value="1"/>
</dbReference>
<dbReference type="CDD" id="cd02440">
    <property type="entry name" value="AdoMet_MTases"/>
    <property type="match status" value="1"/>
</dbReference>
<organism evidence="2 3">
    <name type="scientific">Selenomonas ruminantium</name>
    <dbReference type="NCBI Taxonomy" id="971"/>
    <lineage>
        <taxon>Bacteria</taxon>
        <taxon>Bacillati</taxon>
        <taxon>Bacillota</taxon>
        <taxon>Negativicutes</taxon>
        <taxon>Selenomonadales</taxon>
        <taxon>Selenomonadaceae</taxon>
        <taxon>Selenomonas</taxon>
    </lineage>
</organism>
<dbReference type="GO" id="GO:0032259">
    <property type="term" value="P:methylation"/>
    <property type="evidence" value="ECO:0007669"/>
    <property type="project" value="UniProtKB-KW"/>
</dbReference>
<dbReference type="PANTHER" id="PTHR43591:SF24">
    <property type="entry name" value="2-METHOXY-6-POLYPRENYL-1,4-BENZOQUINOL METHYLASE, MITOCHONDRIAL"/>
    <property type="match status" value="1"/>
</dbReference>
<reference evidence="2 3" key="1">
    <citation type="submission" date="2016-10" db="EMBL/GenBank/DDBJ databases">
        <authorList>
            <person name="de Groot N.N."/>
        </authorList>
    </citation>
    <scope>NUCLEOTIDE SEQUENCE [LARGE SCALE GENOMIC DNA]</scope>
    <source>
        <strain evidence="2 3">DSM 2872</strain>
    </source>
</reference>
<dbReference type="Proteomes" id="UP000183469">
    <property type="component" value="Unassembled WGS sequence"/>
</dbReference>
<accession>A0A1H3ZBU5</accession>
<evidence type="ECO:0000259" key="1">
    <source>
        <dbReference type="Pfam" id="PF08241"/>
    </source>
</evidence>
<proteinExistence type="predicted"/>
<feature type="domain" description="Methyltransferase type 11" evidence="1">
    <location>
        <begin position="66"/>
        <end position="160"/>
    </location>
</feature>
<evidence type="ECO:0000313" key="3">
    <source>
        <dbReference type="Proteomes" id="UP000183469"/>
    </source>
</evidence>
<name>A0A1H3ZBU5_SELRU</name>
<dbReference type="SUPFAM" id="SSF53335">
    <property type="entry name" value="S-adenosyl-L-methionine-dependent methyltransferases"/>
    <property type="match status" value="1"/>
</dbReference>
<sequence>MMNNAQRQLSRRDREQQLDGLIEAYWDERSEDFSKLRQKELSGPCGAAWQAYLTGKLAVDKPLKILDIGTGAGFFAVLLSQMGHQVTGIDMSADMLHQAKQNVLAAGCSAEFHKMNAQELDFAAETFDVVISRNLTWTLPDVMQAYREWQRVLKKGGRLLNFDSDYGLVTFSRKEDQADVHANIRQELVTECNDIKDELRISTHRRPEWDARFLRDLGMQVTVEEEIAPQVRTDKNMQFDTLPLFAIIASK</sequence>
<dbReference type="PANTHER" id="PTHR43591">
    <property type="entry name" value="METHYLTRANSFERASE"/>
    <property type="match status" value="1"/>
</dbReference>
<keyword evidence="2" id="KW-0489">Methyltransferase</keyword>
<dbReference type="InterPro" id="IPR029063">
    <property type="entry name" value="SAM-dependent_MTases_sf"/>
</dbReference>
<dbReference type="AlphaFoldDB" id="A0A1H3ZBU5"/>
<evidence type="ECO:0000313" key="2">
    <source>
        <dbReference type="EMBL" id="SEA20822.1"/>
    </source>
</evidence>